<dbReference type="KEGG" id="hhl:Halha_1397"/>
<evidence type="ECO:0000313" key="2">
    <source>
        <dbReference type="Proteomes" id="UP000010880"/>
    </source>
</evidence>
<dbReference type="Gene3D" id="1.20.1270.360">
    <property type="match status" value="1"/>
</dbReference>
<dbReference type="Proteomes" id="UP000010880">
    <property type="component" value="Chromosome"/>
</dbReference>
<name>L0K7V6_HALHC</name>
<organism evidence="1 2">
    <name type="scientific">Halobacteroides halobius (strain ATCC 35273 / DSM 5150 / MD-1)</name>
    <dbReference type="NCBI Taxonomy" id="748449"/>
    <lineage>
        <taxon>Bacteria</taxon>
        <taxon>Bacillati</taxon>
        <taxon>Bacillota</taxon>
        <taxon>Clostridia</taxon>
        <taxon>Halanaerobiales</taxon>
        <taxon>Halobacteroidaceae</taxon>
        <taxon>Halobacteroides</taxon>
    </lineage>
</organism>
<dbReference type="PANTHER" id="PTHR37310:SF1">
    <property type="entry name" value="CYTOPLASMIC PROTEIN"/>
    <property type="match status" value="1"/>
</dbReference>
<dbReference type="PANTHER" id="PTHR37310">
    <property type="entry name" value="CYTOPLASMIC PROTEIN-RELATED"/>
    <property type="match status" value="1"/>
</dbReference>
<gene>
    <name evidence="1" type="ordered locus">Halha_1397</name>
</gene>
<dbReference type="InterPro" id="IPR005560">
    <property type="entry name" value="Csp_YhjQ"/>
</dbReference>
<reference evidence="2" key="1">
    <citation type="submission" date="2012-02" db="EMBL/GenBank/DDBJ databases">
        <title>The complete genome of Halobacteroides halobius DSM 5150.</title>
        <authorList>
            <person name="Lucas S."/>
            <person name="Copeland A."/>
            <person name="Lapidus A."/>
            <person name="Glavina del Rio T."/>
            <person name="Dalin E."/>
            <person name="Tice H."/>
            <person name="Bruce D."/>
            <person name="Goodwin L."/>
            <person name="Pitluck S."/>
            <person name="Peters L."/>
            <person name="Mikhailova N."/>
            <person name="Gu W."/>
            <person name="Kyrpides N."/>
            <person name="Mavromatis K."/>
            <person name="Ivanova N."/>
            <person name="Brettin T."/>
            <person name="Detter J.C."/>
            <person name="Han C."/>
            <person name="Larimer F."/>
            <person name="Land M."/>
            <person name="Hauser L."/>
            <person name="Markowitz V."/>
            <person name="Cheng J.-F."/>
            <person name="Hugenholtz P."/>
            <person name="Woyke T."/>
            <person name="Wu D."/>
            <person name="Tindall B."/>
            <person name="Pomrenke H."/>
            <person name="Brambilla E."/>
            <person name="Klenk H.-P."/>
            <person name="Eisen J.A."/>
        </authorList>
    </citation>
    <scope>NUCLEOTIDE SEQUENCE [LARGE SCALE GENOMIC DNA]</scope>
    <source>
        <strain evidence="2">ATCC 35273 / DSM 5150 / MD-1</strain>
    </source>
</reference>
<evidence type="ECO:0000313" key="1">
    <source>
        <dbReference type="EMBL" id="AGB41342.1"/>
    </source>
</evidence>
<dbReference type="EMBL" id="CP003359">
    <property type="protein sequence ID" value="AGB41342.1"/>
    <property type="molecule type" value="Genomic_DNA"/>
</dbReference>
<accession>L0K7V6</accession>
<evidence type="ECO:0008006" key="3">
    <source>
        <dbReference type="Google" id="ProtNLM"/>
    </source>
</evidence>
<dbReference type="Pfam" id="PF03860">
    <property type="entry name" value="Csp"/>
    <property type="match status" value="1"/>
</dbReference>
<proteinExistence type="predicted"/>
<dbReference type="HOGENOM" id="CLU_142273_1_0_9"/>
<sequence>MKIYKKCTNICIKCLSECEASLTFSLQESKKDNQLDCINLLLDCIDICSITIRYLLYNSRFIRDICYKCAIICNNCAKVCAKSSNKHYQSCVEICHKCAKKCKKIASFSLNQLA</sequence>
<protein>
    <recommendedName>
        <fullName evidence="3">Ferredoxin</fullName>
    </recommendedName>
</protein>
<dbReference type="AlphaFoldDB" id="L0K7V6"/>
<dbReference type="STRING" id="748449.Halha_1397"/>
<keyword evidence="2" id="KW-1185">Reference proteome</keyword>